<dbReference type="PANTHER" id="PTHR48080">
    <property type="entry name" value="D-GALACTONATE DEHYDRATASE-RELATED"/>
    <property type="match status" value="1"/>
</dbReference>
<evidence type="ECO:0000256" key="1">
    <source>
        <dbReference type="ARBA" id="ARBA00023239"/>
    </source>
</evidence>
<feature type="domain" description="Mandelate racemase/muconate lactonizing enzyme C-terminal" evidence="2">
    <location>
        <begin position="131"/>
        <end position="236"/>
    </location>
</feature>
<dbReference type="Pfam" id="PF02746">
    <property type="entry name" value="MR_MLE_N"/>
    <property type="match status" value="1"/>
</dbReference>
<sequence>MKIKDISSITVDNFRTNWVFVVVTLEDGTRGYGESTLIGTETAVAAIIALWSERLIGHSVLDAAVIQANLQRESYWLTGPVMSAALSALDIAIWDAKARALDVPLYALLGGRVRNRIPVYANGWYVGAKTPAEFAAKAVSIVDRGFRALKWDPFGKAYQTMNRGDINASMEYVAAVRAAVGPDIDLMIEGHGRFNVNTAIEIGRALEDFRVSWFEEPIPPGRPFEMAEVRRAVNVPIAAGERCYSRFDVASLVQARAVDVLQPDIVHIGGFSEMVLVNGLADSLSLPMVPHNPNGPVCHAASMHMAMAWDAMGSLEIMVTDVPWRRRIADEGCTFRDGCLELSDRPGLGLNLDLDEARKFPYQPHALRHFSGKLTNIRPSDAEAWYDAA</sequence>
<dbReference type="InterPro" id="IPR034593">
    <property type="entry name" value="DgoD-like"/>
</dbReference>
<dbReference type="InterPro" id="IPR029017">
    <property type="entry name" value="Enolase-like_N"/>
</dbReference>
<accession>A0ABQ5ZLC2</accession>
<dbReference type="Gene3D" id="3.30.390.10">
    <property type="entry name" value="Enolase-like, N-terminal domain"/>
    <property type="match status" value="1"/>
</dbReference>
<evidence type="ECO:0000313" key="3">
    <source>
        <dbReference type="EMBL" id="GLR53635.1"/>
    </source>
</evidence>
<dbReference type="Proteomes" id="UP001156702">
    <property type="component" value="Unassembled WGS sequence"/>
</dbReference>
<dbReference type="PANTHER" id="PTHR48080:SF2">
    <property type="entry name" value="D-GALACTONATE DEHYDRATASE"/>
    <property type="match status" value="1"/>
</dbReference>
<proteinExistence type="predicted"/>
<dbReference type="RefSeq" id="WP_244767699.1">
    <property type="nucleotide sequence ID" value="NZ_BSOP01000042.1"/>
</dbReference>
<dbReference type="Pfam" id="PF13378">
    <property type="entry name" value="MR_MLE_C"/>
    <property type="match status" value="1"/>
</dbReference>
<dbReference type="InterPro" id="IPR036849">
    <property type="entry name" value="Enolase-like_C_sf"/>
</dbReference>
<dbReference type="SUPFAM" id="SSF54826">
    <property type="entry name" value="Enolase N-terminal domain-like"/>
    <property type="match status" value="1"/>
</dbReference>
<dbReference type="EMBL" id="BSOP01000042">
    <property type="protein sequence ID" value="GLR53635.1"/>
    <property type="molecule type" value="Genomic_DNA"/>
</dbReference>
<dbReference type="Gene3D" id="3.20.20.120">
    <property type="entry name" value="Enolase-like C-terminal domain"/>
    <property type="match status" value="1"/>
</dbReference>
<keyword evidence="4" id="KW-1185">Reference proteome</keyword>
<dbReference type="InterPro" id="IPR013342">
    <property type="entry name" value="Mandelate_racemase_C"/>
</dbReference>
<dbReference type="SFLD" id="SFLDS00001">
    <property type="entry name" value="Enolase"/>
    <property type="match status" value="1"/>
</dbReference>
<keyword evidence="1" id="KW-0456">Lyase</keyword>
<organism evidence="3 4">
    <name type="scientific">Shinella yambaruensis</name>
    <dbReference type="NCBI Taxonomy" id="415996"/>
    <lineage>
        <taxon>Bacteria</taxon>
        <taxon>Pseudomonadati</taxon>
        <taxon>Pseudomonadota</taxon>
        <taxon>Alphaproteobacteria</taxon>
        <taxon>Hyphomicrobiales</taxon>
        <taxon>Rhizobiaceae</taxon>
        <taxon>Shinella</taxon>
    </lineage>
</organism>
<gene>
    <name evidence="3" type="ORF">GCM10007923_48510</name>
</gene>
<dbReference type="SFLD" id="SFLDG00179">
    <property type="entry name" value="mandelate_racemase"/>
    <property type="match status" value="1"/>
</dbReference>
<dbReference type="InterPro" id="IPR013341">
    <property type="entry name" value="Mandelate_racemase_N_dom"/>
</dbReference>
<dbReference type="SUPFAM" id="SSF51604">
    <property type="entry name" value="Enolase C-terminal domain-like"/>
    <property type="match status" value="1"/>
</dbReference>
<comment type="caution">
    <text evidence="3">The sequence shown here is derived from an EMBL/GenBank/DDBJ whole genome shotgun (WGS) entry which is preliminary data.</text>
</comment>
<reference evidence="4" key="1">
    <citation type="journal article" date="2019" name="Int. J. Syst. Evol. Microbiol.">
        <title>The Global Catalogue of Microorganisms (GCM) 10K type strain sequencing project: providing services to taxonomists for standard genome sequencing and annotation.</title>
        <authorList>
            <consortium name="The Broad Institute Genomics Platform"/>
            <consortium name="The Broad Institute Genome Sequencing Center for Infectious Disease"/>
            <person name="Wu L."/>
            <person name="Ma J."/>
        </authorList>
    </citation>
    <scope>NUCLEOTIDE SEQUENCE [LARGE SCALE GENOMIC DNA]</scope>
    <source>
        <strain evidence="4">NBRC 102122</strain>
    </source>
</reference>
<evidence type="ECO:0000313" key="4">
    <source>
        <dbReference type="Proteomes" id="UP001156702"/>
    </source>
</evidence>
<evidence type="ECO:0000259" key="2">
    <source>
        <dbReference type="SMART" id="SM00922"/>
    </source>
</evidence>
<dbReference type="CDD" id="cd03316">
    <property type="entry name" value="MR_like"/>
    <property type="match status" value="1"/>
</dbReference>
<dbReference type="InterPro" id="IPR029065">
    <property type="entry name" value="Enolase_C-like"/>
</dbReference>
<dbReference type="SMART" id="SM00922">
    <property type="entry name" value="MR_MLE"/>
    <property type="match status" value="1"/>
</dbReference>
<name>A0ABQ5ZLC2_9HYPH</name>
<protein>
    <submittedName>
        <fullName evidence="3">Dehydratase</fullName>
    </submittedName>
</protein>